<protein>
    <submittedName>
        <fullName evidence="3">Uncharacterized protein</fullName>
    </submittedName>
</protein>
<keyword evidence="1" id="KW-0175">Coiled coil</keyword>
<dbReference type="Proteomes" id="UP001277471">
    <property type="component" value="Unassembled WGS sequence"/>
</dbReference>
<dbReference type="GeneID" id="56447716"/>
<reference evidence="3 4" key="1">
    <citation type="submission" date="2023-11" db="EMBL/GenBank/DDBJ databases">
        <title>MicrobeMod: A computational toolkit for identifying prokaryotic methylation and restriction-modification with nanopore sequencing.</title>
        <authorList>
            <person name="Crits-Christoph A."/>
            <person name="Kang S.C."/>
            <person name="Lee H."/>
            <person name="Ostrov N."/>
        </authorList>
    </citation>
    <scope>NUCLEOTIDE SEQUENCE [LARGE SCALE GENOMIC DNA]</scope>
    <source>
        <strain evidence="3 4">ATCC 29145</strain>
    </source>
</reference>
<dbReference type="RefSeq" id="WP_244621330.1">
    <property type="nucleotide sequence ID" value="NZ_CP032342.1"/>
</dbReference>
<feature type="coiled-coil region" evidence="1">
    <location>
        <begin position="73"/>
        <end position="100"/>
    </location>
</feature>
<dbReference type="EMBL" id="JAWXYC010000001">
    <property type="protein sequence ID" value="MDX5949883.1"/>
    <property type="molecule type" value="Genomic_DNA"/>
</dbReference>
<proteinExistence type="predicted"/>
<organism evidence="3 4">
    <name type="scientific">Azospirillum brasilense</name>
    <dbReference type="NCBI Taxonomy" id="192"/>
    <lineage>
        <taxon>Bacteria</taxon>
        <taxon>Pseudomonadati</taxon>
        <taxon>Pseudomonadota</taxon>
        <taxon>Alphaproteobacteria</taxon>
        <taxon>Rhodospirillales</taxon>
        <taxon>Azospirillaceae</taxon>
        <taxon>Azospirillum</taxon>
    </lineage>
</organism>
<gene>
    <name evidence="3" type="ORF">SIM66_01480</name>
</gene>
<sequence length="202" mass="22302">MAQPLLFLGGAWREPRTAMEMNMQVLGHPMAVGHAVVPDRNRVSGAGQSPGRPNFSDLLSANASESSALPAAASTESEEIARMQKELEAYKRERDKVVQNRTIDPPAFQMALPVNDRGYMPYVTADQQKLMDRITDSYLGRPEHEMGRMWEELRANGLTPEQLVRTATYFVNLDGEVVSRAVATEGQRSVQHGSTAWTASSV</sequence>
<evidence type="ECO:0000313" key="4">
    <source>
        <dbReference type="Proteomes" id="UP001277471"/>
    </source>
</evidence>
<evidence type="ECO:0000256" key="2">
    <source>
        <dbReference type="SAM" id="MobiDB-lite"/>
    </source>
</evidence>
<evidence type="ECO:0000313" key="3">
    <source>
        <dbReference type="EMBL" id="MDX5949883.1"/>
    </source>
</evidence>
<accession>A0ABU4NXS1</accession>
<keyword evidence="4" id="KW-1185">Reference proteome</keyword>
<name>A0ABU4NXS1_AZOBR</name>
<feature type="region of interest" description="Disordered" evidence="2">
    <location>
        <begin position="40"/>
        <end position="59"/>
    </location>
</feature>
<evidence type="ECO:0000256" key="1">
    <source>
        <dbReference type="SAM" id="Coils"/>
    </source>
</evidence>
<comment type="caution">
    <text evidence="3">The sequence shown here is derived from an EMBL/GenBank/DDBJ whole genome shotgun (WGS) entry which is preliminary data.</text>
</comment>